<evidence type="ECO:0000259" key="1">
    <source>
        <dbReference type="PROSITE" id="PS51186"/>
    </source>
</evidence>
<dbReference type="Proteomes" id="UP001206483">
    <property type="component" value="Unassembled WGS sequence"/>
</dbReference>
<comment type="caution">
    <text evidence="2">The sequence shown here is derived from an EMBL/GenBank/DDBJ whole genome shotgun (WGS) entry which is preliminary data.</text>
</comment>
<dbReference type="EMBL" id="JAMZDX010000003">
    <property type="protein sequence ID" value="MCP2310250.1"/>
    <property type="molecule type" value="Genomic_DNA"/>
</dbReference>
<dbReference type="PROSITE" id="PS51186">
    <property type="entry name" value="GNAT"/>
    <property type="match status" value="1"/>
</dbReference>
<evidence type="ECO:0000313" key="2">
    <source>
        <dbReference type="EMBL" id="MCP2310250.1"/>
    </source>
</evidence>
<dbReference type="Pfam" id="PF13508">
    <property type="entry name" value="Acetyltransf_7"/>
    <property type="match status" value="1"/>
</dbReference>
<sequence>MEKLGRLELANDNAASFWLAQAAAHGWDTLRRPGWTAIRCARDAGDAHRVVITRPYDEPAALEAELADLFVDWGTAGVCVEDPYHRLDLTRHGVTSQLPLAVMTREPGPLPHAAPGGYRRDPDGRVAEPVAVKIEEALDAAALAEVERAVVDGFPIPARQPWRPAELLPPALLEQSGFRAWLARVDGHPAGACTTYDDGRAVGVYWVATLPDHRSSGIGRAVLTHALGGYPDRVATLTATLLGEPLYRKLGFTEAATTHWWR</sequence>
<dbReference type="Gene3D" id="3.40.630.30">
    <property type="match status" value="1"/>
</dbReference>
<evidence type="ECO:0000313" key="3">
    <source>
        <dbReference type="Proteomes" id="UP001206483"/>
    </source>
</evidence>
<keyword evidence="3" id="KW-1185">Reference proteome</keyword>
<proteinExistence type="predicted"/>
<dbReference type="InterPro" id="IPR000182">
    <property type="entry name" value="GNAT_dom"/>
</dbReference>
<dbReference type="InterPro" id="IPR016181">
    <property type="entry name" value="Acyl_CoA_acyltransferase"/>
</dbReference>
<gene>
    <name evidence="2" type="ORF">FHR36_003383</name>
</gene>
<protein>
    <submittedName>
        <fullName evidence="2">GNAT superfamily N-acetyltransferase</fullName>
    </submittedName>
</protein>
<feature type="domain" description="N-acetyltransferase" evidence="1">
    <location>
        <begin position="130"/>
        <end position="262"/>
    </location>
</feature>
<dbReference type="RefSeq" id="WP_253798045.1">
    <property type="nucleotide sequence ID" value="NZ_BAAAUB010000127.1"/>
</dbReference>
<reference evidence="2 3" key="1">
    <citation type="submission" date="2022-06" db="EMBL/GenBank/DDBJ databases">
        <title>Sequencing the genomes of 1000 actinobacteria strains.</title>
        <authorList>
            <person name="Klenk H.-P."/>
        </authorList>
    </citation>
    <scope>NUCLEOTIDE SEQUENCE [LARGE SCALE GENOMIC DNA]</scope>
    <source>
        <strain evidence="2 3">DSM 41656</strain>
    </source>
</reference>
<accession>A0ABT1IYL4</accession>
<dbReference type="SUPFAM" id="SSF55729">
    <property type="entry name" value="Acyl-CoA N-acyltransferases (Nat)"/>
    <property type="match status" value="1"/>
</dbReference>
<dbReference type="CDD" id="cd04301">
    <property type="entry name" value="NAT_SF"/>
    <property type="match status" value="1"/>
</dbReference>
<name>A0ABT1IYL4_9ACTN</name>
<organism evidence="2 3">
    <name type="scientific">Kitasatospora paracochleata</name>
    <dbReference type="NCBI Taxonomy" id="58354"/>
    <lineage>
        <taxon>Bacteria</taxon>
        <taxon>Bacillati</taxon>
        <taxon>Actinomycetota</taxon>
        <taxon>Actinomycetes</taxon>
        <taxon>Kitasatosporales</taxon>
        <taxon>Streptomycetaceae</taxon>
        <taxon>Kitasatospora</taxon>
    </lineage>
</organism>